<protein>
    <recommendedName>
        <fullName evidence="17">AAA+ ATPase domain-containing protein</fullName>
    </recommendedName>
</protein>
<evidence type="ECO:0000256" key="5">
    <source>
        <dbReference type="ARBA" id="ARBA00022792"/>
    </source>
</evidence>
<keyword evidence="9" id="KW-0496">Mitochondrion</keyword>
<accession>A0A9W8YYR9</accession>
<dbReference type="PROSITE" id="PS00674">
    <property type="entry name" value="AAA"/>
    <property type="match status" value="1"/>
</dbReference>
<dbReference type="InterPro" id="IPR003593">
    <property type="entry name" value="AAA+_ATPase"/>
</dbReference>
<evidence type="ECO:0000256" key="2">
    <source>
        <dbReference type="ARBA" id="ARBA00007448"/>
    </source>
</evidence>
<comment type="caution">
    <text evidence="15">The sequence shown here is derived from an EMBL/GenBank/DDBJ whole genome shotgun (WGS) entry which is preliminary data.</text>
</comment>
<dbReference type="AlphaFoldDB" id="A0A9W8YYR9"/>
<dbReference type="SUPFAM" id="SSF52540">
    <property type="entry name" value="P-loop containing nucleoside triphosphate hydrolases"/>
    <property type="match status" value="1"/>
</dbReference>
<keyword evidence="5" id="KW-0999">Mitochondrion inner membrane</keyword>
<evidence type="ECO:0000256" key="12">
    <source>
        <dbReference type="RuleBase" id="RU003651"/>
    </source>
</evidence>
<dbReference type="SMART" id="SM00382">
    <property type="entry name" value="AAA"/>
    <property type="match status" value="1"/>
</dbReference>
<evidence type="ECO:0000259" key="14">
    <source>
        <dbReference type="SMART" id="SM01024"/>
    </source>
</evidence>
<evidence type="ECO:0000256" key="7">
    <source>
        <dbReference type="ARBA" id="ARBA00022840"/>
    </source>
</evidence>
<dbReference type="GO" id="GO:0005743">
    <property type="term" value="C:mitochondrial inner membrane"/>
    <property type="evidence" value="ECO:0007669"/>
    <property type="project" value="UniProtKB-SubCell"/>
</dbReference>
<keyword evidence="16" id="KW-1185">Reference proteome</keyword>
<proteinExistence type="inferred from homology"/>
<dbReference type="Gene3D" id="3.40.50.300">
    <property type="entry name" value="P-loop containing nucleotide triphosphate hydrolases"/>
    <property type="match status" value="1"/>
</dbReference>
<dbReference type="InterPro" id="IPR014851">
    <property type="entry name" value="BCS1_N"/>
</dbReference>
<dbReference type="InterPro" id="IPR027417">
    <property type="entry name" value="P-loop_NTPase"/>
</dbReference>
<evidence type="ECO:0008006" key="17">
    <source>
        <dbReference type="Google" id="ProtNLM"/>
    </source>
</evidence>
<evidence type="ECO:0000256" key="10">
    <source>
        <dbReference type="ARBA" id="ARBA00023136"/>
    </source>
</evidence>
<comment type="catalytic activity">
    <reaction evidence="11">
        <text>ATP + H2O = ADP + phosphate + H(+)</text>
        <dbReference type="Rhea" id="RHEA:13065"/>
        <dbReference type="ChEBI" id="CHEBI:15377"/>
        <dbReference type="ChEBI" id="CHEBI:15378"/>
        <dbReference type="ChEBI" id="CHEBI:30616"/>
        <dbReference type="ChEBI" id="CHEBI:43474"/>
        <dbReference type="ChEBI" id="CHEBI:456216"/>
    </reaction>
    <physiologicalReaction direction="left-to-right" evidence="11">
        <dbReference type="Rhea" id="RHEA:13066"/>
    </physiologicalReaction>
</comment>
<organism evidence="15 16">
    <name type="scientific">Didymella pomorum</name>
    <dbReference type="NCBI Taxonomy" id="749634"/>
    <lineage>
        <taxon>Eukaryota</taxon>
        <taxon>Fungi</taxon>
        <taxon>Dikarya</taxon>
        <taxon>Ascomycota</taxon>
        <taxon>Pezizomycotina</taxon>
        <taxon>Dothideomycetes</taxon>
        <taxon>Pleosporomycetidae</taxon>
        <taxon>Pleosporales</taxon>
        <taxon>Pleosporineae</taxon>
        <taxon>Didymellaceae</taxon>
        <taxon>Didymella</taxon>
    </lineage>
</organism>
<dbReference type="Pfam" id="PF25426">
    <property type="entry name" value="AAA_lid_BCS1"/>
    <property type="match status" value="1"/>
</dbReference>
<evidence type="ECO:0000313" key="15">
    <source>
        <dbReference type="EMBL" id="KAJ4395674.1"/>
    </source>
</evidence>
<evidence type="ECO:0000256" key="11">
    <source>
        <dbReference type="ARBA" id="ARBA00048778"/>
    </source>
</evidence>
<gene>
    <name evidence="15" type="ORF">N0V91_010694</name>
</gene>
<dbReference type="OrthoDB" id="10251412at2759"/>
<keyword evidence="7 12" id="KW-0067">ATP-binding</keyword>
<dbReference type="InterPro" id="IPR057495">
    <property type="entry name" value="AAA_lid_BCS1"/>
</dbReference>
<keyword evidence="4 12" id="KW-0547">Nucleotide-binding</keyword>
<dbReference type="Pfam" id="PF00004">
    <property type="entry name" value="AAA"/>
    <property type="match status" value="2"/>
</dbReference>
<feature type="domain" description="AAA+ ATPase" evidence="13">
    <location>
        <begin position="317"/>
        <end position="485"/>
    </location>
</feature>
<dbReference type="SMART" id="SM01024">
    <property type="entry name" value="BCS1_N"/>
    <property type="match status" value="1"/>
</dbReference>
<evidence type="ECO:0000256" key="9">
    <source>
        <dbReference type="ARBA" id="ARBA00023128"/>
    </source>
</evidence>
<evidence type="ECO:0000256" key="1">
    <source>
        <dbReference type="ARBA" id="ARBA00004434"/>
    </source>
</evidence>
<dbReference type="GO" id="GO:0005524">
    <property type="term" value="F:ATP binding"/>
    <property type="evidence" value="ECO:0007669"/>
    <property type="project" value="UniProtKB-KW"/>
</dbReference>
<keyword evidence="3" id="KW-0812">Transmembrane</keyword>
<keyword evidence="6" id="KW-0378">Hydrolase</keyword>
<comment type="similarity">
    <text evidence="2">Belongs to the AAA ATPase family. BCS1 subfamily.</text>
</comment>
<keyword evidence="10" id="KW-0472">Membrane</keyword>
<evidence type="ECO:0000313" key="16">
    <source>
        <dbReference type="Proteomes" id="UP001140510"/>
    </source>
</evidence>
<evidence type="ECO:0000256" key="6">
    <source>
        <dbReference type="ARBA" id="ARBA00022801"/>
    </source>
</evidence>
<reference evidence="15" key="1">
    <citation type="submission" date="2022-10" db="EMBL/GenBank/DDBJ databases">
        <title>Tapping the CABI collections for fungal endophytes: first genome assemblies for Collariella, Neodidymelliopsis, Ascochyta clinopodiicola, Didymella pomorum, Didymosphaeria variabile, Neocosmospora piperis and Neocucurbitaria cava.</title>
        <authorList>
            <person name="Hill R."/>
        </authorList>
    </citation>
    <scope>NUCLEOTIDE SEQUENCE</scope>
    <source>
        <strain evidence="15">IMI 355091</strain>
    </source>
</reference>
<evidence type="ECO:0000256" key="4">
    <source>
        <dbReference type="ARBA" id="ARBA00022741"/>
    </source>
</evidence>
<dbReference type="GO" id="GO:0016887">
    <property type="term" value="F:ATP hydrolysis activity"/>
    <property type="evidence" value="ECO:0007669"/>
    <property type="project" value="InterPro"/>
</dbReference>
<dbReference type="InterPro" id="IPR050747">
    <property type="entry name" value="Mitochondrial_chaperone_BCS1"/>
</dbReference>
<evidence type="ECO:0000256" key="8">
    <source>
        <dbReference type="ARBA" id="ARBA00022989"/>
    </source>
</evidence>
<dbReference type="InterPro" id="IPR003960">
    <property type="entry name" value="ATPase_AAA_CS"/>
</dbReference>
<dbReference type="Proteomes" id="UP001140510">
    <property type="component" value="Unassembled WGS sequence"/>
</dbReference>
<dbReference type="InterPro" id="IPR003959">
    <property type="entry name" value="ATPase_AAA_core"/>
</dbReference>
<evidence type="ECO:0000259" key="13">
    <source>
        <dbReference type="SMART" id="SM00382"/>
    </source>
</evidence>
<dbReference type="PANTHER" id="PTHR23070">
    <property type="entry name" value="BCS1 AAA-TYPE ATPASE"/>
    <property type="match status" value="1"/>
</dbReference>
<dbReference type="EMBL" id="JAPEVA010000149">
    <property type="protein sequence ID" value="KAJ4395674.1"/>
    <property type="molecule type" value="Genomic_DNA"/>
</dbReference>
<keyword evidence="8" id="KW-1133">Transmembrane helix</keyword>
<sequence>MDPSLLPSTDLIVAQPLHSAVDPTQTWPEPVDTPGILPRHLIRSASSHLPFLEIIHRLLYRIRPDSHSNLDQVLAAIALYSAAVPAYRYLKDFVKWAFTVQVVIADTDPAAADVLAWMSSEVIQNRHSRSAMIVTDNGSQQDTMSRHQPHFMIGNGGARYRQVRRRGSVDNQVSCSPPIGSRIFWVGLRPFLFDRVGQSSGQMLPGYSNNGLDASGRMTNALTITTLGWNLGPLKDFVRHCRQWKKANMTGTTTVYFAGGSAYDAYGGGAWQSIIKPVRKLDTIDMDESTKLDLVRDAEYYYSDQSKQFFADCGIPYRRGYLFHGPPGTGKTSFSAALAGHLGCDIYHINLASGDITDGKLHSLFLGLPQKCVVVIEDIDSAGIGREVTTESQQAAADVDMQEQMMPPQFRMRAMQMKGMQMGAPACPQKGRSLVTLSGLLNAIDGNASQEGRLLILTSNKPDALDDALTRPGRIDKKIYFGNMSQSAGKSIFMRLIGRSALTHDAVFSMAYIEQCAAEFAEKVPAHTFTPAQVQNFLQGCRGDPNKALADIDNWVAENRSASTATGSSSPISNATMVEAEEGEHATLEVPVIKGGMHAP</sequence>
<dbReference type="Pfam" id="PF08740">
    <property type="entry name" value="BCS1_N"/>
    <property type="match status" value="1"/>
</dbReference>
<feature type="domain" description="BCS1 N-terminal" evidence="14">
    <location>
        <begin position="78"/>
        <end position="284"/>
    </location>
</feature>
<comment type="subcellular location">
    <subcellularLocation>
        <location evidence="1">Mitochondrion inner membrane</location>
        <topology evidence="1">Single-pass membrane protein</topology>
    </subcellularLocation>
</comment>
<evidence type="ECO:0000256" key="3">
    <source>
        <dbReference type="ARBA" id="ARBA00022692"/>
    </source>
</evidence>
<name>A0A9W8YYR9_9PLEO</name>